<feature type="signal peptide" evidence="2">
    <location>
        <begin position="1"/>
        <end position="24"/>
    </location>
</feature>
<dbReference type="PROSITE" id="PS51257">
    <property type="entry name" value="PROKAR_LIPOPROTEIN"/>
    <property type="match status" value="1"/>
</dbReference>
<feature type="compositionally biased region" description="Basic and acidic residues" evidence="1">
    <location>
        <begin position="55"/>
        <end position="65"/>
    </location>
</feature>
<accession>A0AAE3YC71</accession>
<feature type="region of interest" description="Disordered" evidence="1">
    <location>
        <begin position="46"/>
        <end position="65"/>
    </location>
</feature>
<evidence type="ECO:0000313" key="5">
    <source>
        <dbReference type="Proteomes" id="UP000256491"/>
    </source>
</evidence>
<sequence length="125" mass="14172">MKKQLLLSAFILLGLASCSNEQTALNTMENMKTSEMEAFDKAFIRLGEPQNQPTQEERRNNSVELSDRRKEILIPASKALIISTGVSETEINKKTGGDKAKIIAWALDINFKKKDEIYRKMKSDH</sequence>
<feature type="chain" id="PRO_5041952712" description="Lipoprotein" evidence="2">
    <location>
        <begin position="25"/>
        <end position="125"/>
    </location>
</feature>
<name>A0AAE3YC71_9FLAO</name>
<evidence type="ECO:0000313" key="6">
    <source>
        <dbReference type="Proteomes" id="UP001184861"/>
    </source>
</evidence>
<keyword evidence="2" id="KW-0732">Signal</keyword>
<dbReference type="Proteomes" id="UP001184861">
    <property type="component" value="Unassembled WGS sequence"/>
</dbReference>
<evidence type="ECO:0008006" key="7">
    <source>
        <dbReference type="Google" id="ProtNLM"/>
    </source>
</evidence>
<gene>
    <name evidence="4" type="ORF">DRF57_07025</name>
    <name evidence="3" type="ORF">J2787_003031</name>
</gene>
<dbReference type="Proteomes" id="UP000256491">
    <property type="component" value="Unassembled WGS sequence"/>
</dbReference>
<protein>
    <recommendedName>
        <fullName evidence="7">Lipoprotein</fullName>
    </recommendedName>
</protein>
<reference evidence="3" key="3">
    <citation type="submission" date="2023-07" db="EMBL/GenBank/DDBJ databases">
        <title>Sorghum-associated microbial communities from plants grown in Nebraska, USA.</title>
        <authorList>
            <person name="Schachtman D."/>
        </authorList>
    </citation>
    <scope>NUCLEOTIDE SEQUENCE</scope>
    <source>
        <strain evidence="3">DS2360</strain>
    </source>
</reference>
<reference evidence="4 5" key="1">
    <citation type="journal article" date="2010" name="Syst. Appl. Microbiol.">
        <title>Four new species of Chryseobacterium from the rhizosphere of coastal sand dune plants, Chryseobacterium elymi sp. nov., Chryseobacterium hagamense sp. nov., Chryseobacterium lathyri sp. nov. and Chryseobacterium rhizosphaerae sp. nov.</title>
        <authorList>
            <person name="Cho S.H."/>
            <person name="Lee K.S."/>
            <person name="Shin D.S."/>
            <person name="Han J.H."/>
            <person name="Park K.S."/>
            <person name="Lee C.H."/>
            <person name="Park K.H."/>
            <person name="Kim S.B."/>
        </authorList>
    </citation>
    <scope>NUCLEOTIDE SEQUENCE [LARGE SCALE GENOMIC DNA]</scope>
    <source>
        <strain evidence="4 5">KCTC 22548</strain>
    </source>
</reference>
<evidence type="ECO:0000256" key="2">
    <source>
        <dbReference type="SAM" id="SignalP"/>
    </source>
</evidence>
<dbReference type="EMBL" id="QNUF01000006">
    <property type="protein sequence ID" value="REC76567.1"/>
    <property type="molecule type" value="Genomic_DNA"/>
</dbReference>
<dbReference type="RefSeq" id="WP_084085258.1">
    <property type="nucleotide sequence ID" value="NZ_BJYH01000008.1"/>
</dbReference>
<organism evidence="3 6">
    <name type="scientific">Chryseobacterium rhizosphaerae</name>
    <dbReference type="NCBI Taxonomy" id="395937"/>
    <lineage>
        <taxon>Bacteria</taxon>
        <taxon>Pseudomonadati</taxon>
        <taxon>Bacteroidota</taxon>
        <taxon>Flavobacteriia</taxon>
        <taxon>Flavobacteriales</taxon>
        <taxon>Weeksellaceae</taxon>
        <taxon>Chryseobacterium group</taxon>
        <taxon>Chryseobacterium</taxon>
    </lineage>
</organism>
<dbReference type="EMBL" id="JAVDQY010000003">
    <property type="protein sequence ID" value="MDR6527639.1"/>
    <property type="molecule type" value="Genomic_DNA"/>
</dbReference>
<keyword evidence="5" id="KW-1185">Reference proteome</keyword>
<comment type="caution">
    <text evidence="3">The sequence shown here is derived from an EMBL/GenBank/DDBJ whole genome shotgun (WGS) entry which is preliminary data.</text>
</comment>
<evidence type="ECO:0000313" key="4">
    <source>
        <dbReference type="EMBL" id="REC76567.1"/>
    </source>
</evidence>
<dbReference type="AlphaFoldDB" id="A0AAE3YC71"/>
<evidence type="ECO:0000313" key="3">
    <source>
        <dbReference type="EMBL" id="MDR6527639.1"/>
    </source>
</evidence>
<proteinExistence type="predicted"/>
<reference evidence="4" key="2">
    <citation type="submission" date="2018-06" db="EMBL/GenBank/DDBJ databases">
        <authorList>
            <person name="Newman J.D."/>
            <person name="Hugo C.J."/>
            <person name="Kriek I.-M."/>
            <person name="Nel L."/>
        </authorList>
    </citation>
    <scope>NUCLEOTIDE SEQUENCE</scope>
    <source>
        <strain evidence="4">KCTC 22548</strain>
    </source>
</reference>
<evidence type="ECO:0000256" key="1">
    <source>
        <dbReference type="SAM" id="MobiDB-lite"/>
    </source>
</evidence>